<dbReference type="STRING" id="431595.K3WVZ9"/>
<evidence type="ECO:0000256" key="2">
    <source>
        <dbReference type="SAM" id="MobiDB-lite"/>
    </source>
</evidence>
<keyword evidence="5" id="KW-1185">Reference proteome</keyword>
<dbReference type="SMART" id="SM00184">
    <property type="entry name" value="RING"/>
    <property type="match status" value="1"/>
</dbReference>
<dbReference type="PROSITE" id="PS50089">
    <property type="entry name" value="ZF_RING_2"/>
    <property type="match status" value="1"/>
</dbReference>
<feature type="domain" description="RING-type" evidence="3">
    <location>
        <begin position="6"/>
        <end position="43"/>
    </location>
</feature>
<dbReference type="PANTHER" id="PTHR35213:SF5">
    <property type="entry name" value="RING-TYPE DOMAIN-CONTAINING PROTEIN"/>
    <property type="match status" value="1"/>
</dbReference>
<evidence type="ECO:0000256" key="1">
    <source>
        <dbReference type="PROSITE-ProRule" id="PRU00175"/>
    </source>
</evidence>
<dbReference type="eggNOG" id="ENOG502QPS9">
    <property type="taxonomic scope" value="Eukaryota"/>
</dbReference>
<reference evidence="5" key="1">
    <citation type="journal article" date="2010" name="Genome Biol.">
        <title>Genome sequence of the necrotrophic plant pathogen Pythium ultimum reveals original pathogenicity mechanisms and effector repertoire.</title>
        <authorList>
            <person name="Levesque C.A."/>
            <person name="Brouwer H."/>
            <person name="Cano L."/>
            <person name="Hamilton J.P."/>
            <person name="Holt C."/>
            <person name="Huitema E."/>
            <person name="Raffaele S."/>
            <person name="Robideau G.P."/>
            <person name="Thines M."/>
            <person name="Win J."/>
            <person name="Zerillo M.M."/>
            <person name="Beakes G.W."/>
            <person name="Boore J.L."/>
            <person name="Busam D."/>
            <person name="Dumas B."/>
            <person name="Ferriera S."/>
            <person name="Fuerstenberg S.I."/>
            <person name="Gachon C.M."/>
            <person name="Gaulin E."/>
            <person name="Govers F."/>
            <person name="Grenville-Briggs L."/>
            <person name="Horner N."/>
            <person name="Hostetler J."/>
            <person name="Jiang R.H."/>
            <person name="Johnson J."/>
            <person name="Krajaejun T."/>
            <person name="Lin H."/>
            <person name="Meijer H.J."/>
            <person name="Moore B."/>
            <person name="Morris P."/>
            <person name="Phuntmart V."/>
            <person name="Puiu D."/>
            <person name="Shetty J."/>
            <person name="Stajich J.E."/>
            <person name="Tripathy S."/>
            <person name="Wawra S."/>
            <person name="van West P."/>
            <person name="Whitty B.R."/>
            <person name="Coutinho P.M."/>
            <person name="Henrissat B."/>
            <person name="Martin F."/>
            <person name="Thomas P.D."/>
            <person name="Tyler B.M."/>
            <person name="De Vries R.P."/>
            <person name="Kamoun S."/>
            <person name="Yandell M."/>
            <person name="Tisserat N."/>
            <person name="Buell C.R."/>
        </authorList>
    </citation>
    <scope>NUCLEOTIDE SEQUENCE</scope>
    <source>
        <strain evidence="5">DAOM:BR144</strain>
    </source>
</reference>
<dbReference type="HOGENOM" id="CLU_673522_0_0_1"/>
<organism evidence="4 5">
    <name type="scientific">Globisporangium ultimum (strain ATCC 200006 / CBS 805.95 / DAOM BR144)</name>
    <name type="common">Pythium ultimum</name>
    <dbReference type="NCBI Taxonomy" id="431595"/>
    <lineage>
        <taxon>Eukaryota</taxon>
        <taxon>Sar</taxon>
        <taxon>Stramenopiles</taxon>
        <taxon>Oomycota</taxon>
        <taxon>Peronosporomycetes</taxon>
        <taxon>Pythiales</taxon>
        <taxon>Pythiaceae</taxon>
        <taxon>Globisporangium</taxon>
    </lineage>
</organism>
<evidence type="ECO:0000313" key="5">
    <source>
        <dbReference type="Proteomes" id="UP000019132"/>
    </source>
</evidence>
<dbReference type="InterPro" id="IPR001841">
    <property type="entry name" value="Znf_RING"/>
</dbReference>
<keyword evidence="1" id="KW-0863">Zinc-finger</keyword>
<feature type="compositionally biased region" description="Low complexity" evidence="2">
    <location>
        <begin position="345"/>
        <end position="409"/>
    </location>
</feature>
<dbReference type="InterPro" id="IPR013083">
    <property type="entry name" value="Znf_RING/FYVE/PHD"/>
</dbReference>
<keyword evidence="1" id="KW-0862">Zinc</keyword>
<name>K3WVZ9_GLOUD</name>
<evidence type="ECO:0000259" key="3">
    <source>
        <dbReference type="PROSITE" id="PS50089"/>
    </source>
</evidence>
<feature type="compositionally biased region" description="Gly residues" evidence="2">
    <location>
        <begin position="269"/>
        <end position="279"/>
    </location>
</feature>
<accession>K3WVZ9</accession>
<dbReference type="SUPFAM" id="SSF57850">
    <property type="entry name" value="RING/U-box"/>
    <property type="match status" value="1"/>
</dbReference>
<dbReference type="Gene3D" id="3.30.40.10">
    <property type="entry name" value="Zinc/RING finger domain, C3HC4 (zinc finger)"/>
    <property type="match status" value="1"/>
</dbReference>
<dbReference type="EnsemblProtists" id="PYU1_T009147">
    <property type="protein sequence ID" value="PYU1_T009147"/>
    <property type="gene ID" value="PYU1_G009129"/>
</dbReference>
<dbReference type="EMBL" id="GL376632">
    <property type="status" value="NOT_ANNOTATED_CDS"/>
    <property type="molecule type" value="Genomic_DNA"/>
</dbReference>
<protein>
    <recommendedName>
        <fullName evidence="3">RING-type domain-containing protein</fullName>
    </recommendedName>
</protein>
<proteinExistence type="predicted"/>
<dbReference type="Pfam" id="PF13639">
    <property type="entry name" value="zf-RING_2"/>
    <property type="match status" value="1"/>
</dbReference>
<evidence type="ECO:0000313" key="4">
    <source>
        <dbReference type="EnsemblProtists" id="PYU1_T009147"/>
    </source>
</evidence>
<dbReference type="InParanoid" id="K3WVZ9"/>
<sequence length="409" mass="44421">MNQVTCLVCYNGQVDVMLEPCQHQFHAQCIDRWLNKDKVCPICWTPIQNQRRIMPPAQYAHHPQAATGPPGGLPPNVPRGNYGANMNKSMVGDNGVSGGPVNMNMTPTNGAPLGNDGSGGLAGVATMNANELPNPATMRKGKWTAEESSYCDRLIEEFKKGNLPLAEGTTLRTFLSKLLNCDPMRISKKYTGDQCIGKIIFRRREDEVSKEDMELIRRDLAELEKTYLEREQYNQRRREKRLESELSRDKSRYIAARTLGYNNTPSGANAGGGPAGAGGRPQMPVPVAPVAHYAQQPQGSKDVSIAQAPGHHHPQFPPTRGPMPVQHQAAANVHPPRYPVHNQHPHPQQQPMQSSASHLFNSSMQGGPSSSSGGGSHATDSTTSIMSMSNAGSSSAGNNDSCGSQQLEW</sequence>
<dbReference type="Proteomes" id="UP000019132">
    <property type="component" value="Unassembled WGS sequence"/>
</dbReference>
<dbReference type="GO" id="GO:0008270">
    <property type="term" value="F:zinc ion binding"/>
    <property type="evidence" value="ECO:0007669"/>
    <property type="project" value="UniProtKB-KW"/>
</dbReference>
<feature type="region of interest" description="Disordered" evidence="2">
    <location>
        <begin position="259"/>
        <end position="409"/>
    </location>
</feature>
<reference evidence="5" key="2">
    <citation type="submission" date="2010-04" db="EMBL/GenBank/DDBJ databases">
        <authorList>
            <person name="Buell R."/>
            <person name="Hamilton J."/>
            <person name="Hostetler J."/>
        </authorList>
    </citation>
    <scope>NUCLEOTIDE SEQUENCE [LARGE SCALE GENOMIC DNA]</scope>
    <source>
        <strain evidence="5">DAOM:BR144</strain>
    </source>
</reference>
<reference evidence="4" key="3">
    <citation type="submission" date="2015-02" db="UniProtKB">
        <authorList>
            <consortium name="EnsemblProtists"/>
        </authorList>
    </citation>
    <scope>IDENTIFICATION</scope>
    <source>
        <strain evidence="4">DAOM BR144</strain>
    </source>
</reference>
<keyword evidence="1" id="KW-0479">Metal-binding</keyword>
<dbReference type="AlphaFoldDB" id="K3WVZ9"/>
<dbReference type="PANTHER" id="PTHR35213">
    <property type="entry name" value="RING-TYPE DOMAIN-CONTAINING PROTEIN-RELATED"/>
    <property type="match status" value="1"/>
</dbReference>
<dbReference type="VEuPathDB" id="FungiDB:PYU1_G009129"/>